<name>A0ABR9RD27_9FIRM</name>
<evidence type="ECO:0000313" key="1">
    <source>
        <dbReference type="EMBL" id="MBE5056213.1"/>
    </source>
</evidence>
<organism evidence="1 2">
    <name type="scientific">Pseudoflavonifractor gallinarum</name>
    <dbReference type="NCBI Taxonomy" id="2779352"/>
    <lineage>
        <taxon>Bacteria</taxon>
        <taxon>Bacillati</taxon>
        <taxon>Bacillota</taxon>
        <taxon>Clostridia</taxon>
        <taxon>Eubacteriales</taxon>
        <taxon>Oscillospiraceae</taxon>
        <taxon>Pseudoflavonifractor</taxon>
    </lineage>
</organism>
<reference evidence="1 2" key="1">
    <citation type="submission" date="2020-10" db="EMBL/GenBank/DDBJ databases">
        <title>ChiBAC.</title>
        <authorList>
            <person name="Zenner C."/>
            <person name="Hitch T.C.A."/>
            <person name="Clavel T."/>
        </authorList>
    </citation>
    <scope>NUCLEOTIDE SEQUENCE [LARGE SCALE GENOMIC DNA]</scope>
    <source>
        <strain evidence="1 2">DSM 107456</strain>
    </source>
</reference>
<proteinExistence type="predicted"/>
<sequence>MNVEELARKYYPTLWDKQRIEALVAAGRLSREAADAIMAGRSAEE</sequence>
<comment type="caution">
    <text evidence="1">The sequence shown here is derived from an EMBL/GenBank/DDBJ whole genome shotgun (WGS) entry which is preliminary data.</text>
</comment>
<accession>A0ABR9RD27</accession>
<dbReference type="EMBL" id="JADCKF010000008">
    <property type="protein sequence ID" value="MBE5056213.1"/>
    <property type="molecule type" value="Genomic_DNA"/>
</dbReference>
<dbReference type="RefSeq" id="WP_193537922.1">
    <property type="nucleotide sequence ID" value="NZ_JADCKF010000008.1"/>
</dbReference>
<gene>
    <name evidence="1" type="ORF">INF37_09410</name>
</gene>
<keyword evidence="2" id="KW-1185">Reference proteome</keyword>
<evidence type="ECO:0000313" key="2">
    <source>
        <dbReference type="Proteomes" id="UP000806211"/>
    </source>
</evidence>
<dbReference type="Proteomes" id="UP000806211">
    <property type="component" value="Unassembled WGS sequence"/>
</dbReference>
<protein>
    <submittedName>
        <fullName evidence="1">XkdX family protein</fullName>
    </submittedName>
</protein>